<protein>
    <recommendedName>
        <fullName evidence="6">Ferredoxin</fullName>
    </recommendedName>
</protein>
<evidence type="ECO:0000313" key="5">
    <source>
        <dbReference type="Proteomes" id="UP000250003"/>
    </source>
</evidence>
<dbReference type="OrthoDB" id="9810588at2"/>
<organism evidence="4 5">
    <name type="scientific">Blautia argi</name>
    <dbReference type="NCBI Taxonomy" id="1912897"/>
    <lineage>
        <taxon>Bacteria</taxon>
        <taxon>Bacillati</taxon>
        <taxon>Bacillota</taxon>
        <taxon>Clostridia</taxon>
        <taxon>Lachnospirales</taxon>
        <taxon>Lachnospiraceae</taxon>
        <taxon>Blautia</taxon>
    </lineage>
</organism>
<proteinExistence type="predicted"/>
<dbReference type="EMBL" id="CP030280">
    <property type="protein sequence ID" value="AWY99329.1"/>
    <property type="molecule type" value="Genomic_DNA"/>
</dbReference>
<dbReference type="Pfam" id="PF17650">
    <property type="entry name" value="RACo_linker"/>
    <property type="match status" value="1"/>
</dbReference>
<dbReference type="InterPro" id="IPR040506">
    <property type="entry name" value="RACo_linker"/>
</dbReference>
<feature type="domain" description="RACo C-terminal" evidence="1">
    <location>
        <begin position="248"/>
        <end position="497"/>
    </location>
</feature>
<dbReference type="InterPro" id="IPR041414">
    <property type="entry name" value="Raco-like_middle"/>
</dbReference>
<dbReference type="InterPro" id="IPR027980">
    <property type="entry name" value="RACo_C"/>
</dbReference>
<dbReference type="Gene3D" id="3.30.420.480">
    <property type="entry name" value="Domain of unknown function (DUF4445)"/>
    <property type="match status" value="1"/>
</dbReference>
<dbReference type="Gene3D" id="3.10.20.880">
    <property type="match status" value="1"/>
</dbReference>
<evidence type="ECO:0000259" key="3">
    <source>
        <dbReference type="Pfam" id="PF17651"/>
    </source>
</evidence>
<sequence>MTGLCHKKYLKLTPPTEEDSRSAQVRILDELSDITDPVQFSMKALRQLSSVCVNADWEITVSLSWDGCKWLITNLETGDTSSNLYGLAVDLGSTTVVMQLLDCISGKVLAQTSVRNHQRDKGLEILSRIFFSKDNPEHLEELRQLTLKSILEGMENLKKHTGIEVHQCGAMVISGNNAMIHFLVGLDPFPIFSSPYAVWADQLGFYPAQELGLPLSCPVYLVPARANYLGGDITSGLIDVNIQEKEQIQVFFDVGTNGELVIGNKDFLLCGAGAAGPALEGEAVRTGMRATAGAVTDVKLQKGAFLLSTVDNLPPVGICGSGIVDLLAELYLNGWVDNKGHFVPDMSEKIAWQPKEQEYAVCYSPGLWFYESDIQEFLKAKAAASTMVEILLQQMGLCIQDVETFYMAGAFGVHINKKSAVTIGMYPDIPLERIQQAGNSSLNGAAKLLLNRNLIDKIPKLLSMMTYLQFGAVENFLHEMVAATAIPHTNLENYPSVEAERKKRMEEQKFTAST</sequence>
<accession>A0A2Z4UEH0</accession>
<dbReference type="Pfam" id="PF14574">
    <property type="entry name" value="RACo_C_ter"/>
    <property type="match status" value="1"/>
</dbReference>
<evidence type="ECO:0000259" key="1">
    <source>
        <dbReference type="Pfam" id="PF14574"/>
    </source>
</evidence>
<evidence type="ECO:0008006" key="6">
    <source>
        <dbReference type="Google" id="ProtNLM"/>
    </source>
</evidence>
<dbReference type="InterPro" id="IPR052911">
    <property type="entry name" value="Corrinoid_activation_enz"/>
</dbReference>
<dbReference type="AlphaFoldDB" id="A0A2Z4UEH0"/>
<dbReference type="Pfam" id="PF17651">
    <property type="entry name" value="Raco_middle"/>
    <property type="match status" value="1"/>
</dbReference>
<evidence type="ECO:0000313" key="4">
    <source>
        <dbReference type="EMBL" id="AWY99329.1"/>
    </source>
</evidence>
<dbReference type="PANTHER" id="PTHR42895:SF2">
    <property type="entry name" value="IRON-SULFUR CLUSTER PROTEIN"/>
    <property type="match status" value="1"/>
</dbReference>
<reference evidence="5" key="1">
    <citation type="submission" date="2018-06" db="EMBL/GenBank/DDBJ databases">
        <title>Description of Blautia argi sp. nov., a new anaerobic isolated from dog feces.</title>
        <authorList>
            <person name="Chang Y.-H."/>
            <person name="Paek J."/>
            <person name="Shin Y."/>
        </authorList>
    </citation>
    <scope>NUCLEOTIDE SEQUENCE [LARGE SCALE GENOMIC DNA]</scope>
    <source>
        <strain evidence="5">KCTC 15426</strain>
    </source>
</reference>
<dbReference type="InterPro" id="IPR042259">
    <property type="entry name" value="Raco-like_middle_sf"/>
</dbReference>
<dbReference type="KEGG" id="blau:DQQ01_15715"/>
<keyword evidence="5" id="KW-1185">Reference proteome</keyword>
<dbReference type="Proteomes" id="UP000250003">
    <property type="component" value="Chromosome"/>
</dbReference>
<feature type="domain" description="RACo-like middle region" evidence="3">
    <location>
        <begin position="85"/>
        <end position="244"/>
    </location>
</feature>
<name>A0A2Z4UEH0_9FIRM</name>
<evidence type="ECO:0000259" key="2">
    <source>
        <dbReference type="Pfam" id="PF17650"/>
    </source>
</evidence>
<dbReference type="RefSeq" id="WP_111920770.1">
    <property type="nucleotide sequence ID" value="NZ_CP030280.1"/>
</dbReference>
<feature type="domain" description="RACo linker region" evidence="2">
    <location>
        <begin position="4"/>
        <end position="81"/>
    </location>
</feature>
<dbReference type="PANTHER" id="PTHR42895">
    <property type="entry name" value="IRON-SULFUR CLUSTER-BINDING PROTEIN-RELATED"/>
    <property type="match status" value="1"/>
</dbReference>
<gene>
    <name evidence="4" type="ORF">DQQ01_15715</name>
</gene>